<protein>
    <submittedName>
        <fullName evidence="2">Uncharacterized protein</fullName>
    </submittedName>
</protein>
<proteinExistence type="predicted"/>
<accession>A0A5J4YMH1</accession>
<dbReference type="EMBL" id="VRMN01000010">
    <property type="protein sequence ID" value="KAA8492140.1"/>
    <property type="molecule type" value="Genomic_DNA"/>
</dbReference>
<comment type="caution">
    <text evidence="2">The sequence shown here is derived from an EMBL/GenBank/DDBJ whole genome shotgun (WGS) entry which is preliminary data.</text>
</comment>
<keyword evidence="1" id="KW-0175">Coiled coil</keyword>
<keyword evidence="3" id="KW-1185">Reference proteome</keyword>
<sequence>MAFVQGAGMTVAAPRVRGAVVCSMSSEQAVTRRAVVVGVGASVLAAFAAPVLAKTGAPAPTKPDLSLEQIKKLEEDLKYEEELLQNPEAAMKMKTNIKKKEKEPEYLEDEKNQLLKEKERYQKAVQRELEEEEALAKKFKKNGM</sequence>
<organism evidence="2 3">
    <name type="scientific">Porphyridium purpureum</name>
    <name type="common">Red alga</name>
    <name type="synonym">Porphyridium cruentum</name>
    <dbReference type="NCBI Taxonomy" id="35688"/>
    <lineage>
        <taxon>Eukaryota</taxon>
        <taxon>Rhodophyta</taxon>
        <taxon>Bangiophyceae</taxon>
        <taxon>Porphyridiales</taxon>
        <taxon>Porphyridiaceae</taxon>
        <taxon>Porphyridium</taxon>
    </lineage>
</organism>
<name>A0A5J4YMH1_PORPP</name>
<dbReference type="Proteomes" id="UP000324585">
    <property type="component" value="Unassembled WGS sequence"/>
</dbReference>
<evidence type="ECO:0000313" key="2">
    <source>
        <dbReference type="EMBL" id="KAA8492140.1"/>
    </source>
</evidence>
<reference evidence="3" key="1">
    <citation type="journal article" date="2019" name="Nat. Commun.">
        <title>Expansion of phycobilisome linker gene families in mesophilic red algae.</title>
        <authorList>
            <person name="Lee J."/>
            <person name="Kim D."/>
            <person name="Bhattacharya D."/>
            <person name="Yoon H.S."/>
        </authorList>
    </citation>
    <scope>NUCLEOTIDE SEQUENCE [LARGE SCALE GENOMIC DNA]</scope>
    <source>
        <strain evidence="3">CCMP 1328</strain>
    </source>
</reference>
<evidence type="ECO:0000256" key="1">
    <source>
        <dbReference type="SAM" id="Coils"/>
    </source>
</evidence>
<feature type="coiled-coil region" evidence="1">
    <location>
        <begin position="107"/>
        <end position="142"/>
    </location>
</feature>
<evidence type="ECO:0000313" key="3">
    <source>
        <dbReference type="Proteomes" id="UP000324585"/>
    </source>
</evidence>
<gene>
    <name evidence="2" type="ORF">FVE85_3578</name>
</gene>
<dbReference type="AlphaFoldDB" id="A0A5J4YMH1"/>